<sequence>MTIIYYTKTNLIKEKKPLNGFYILLNTICL</sequence>
<accession>A0A8S5QIS8</accession>
<protein>
    <submittedName>
        <fullName evidence="1">Uncharacterized protein</fullName>
    </submittedName>
</protein>
<proteinExistence type="predicted"/>
<organism evidence="1">
    <name type="scientific">Siphoviridae sp. ctiOl67</name>
    <dbReference type="NCBI Taxonomy" id="2825622"/>
    <lineage>
        <taxon>Viruses</taxon>
        <taxon>Duplodnaviria</taxon>
        <taxon>Heunggongvirae</taxon>
        <taxon>Uroviricota</taxon>
        <taxon>Caudoviricetes</taxon>
    </lineage>
</organism>
<evidence type="ECO:0000313" key="1">
    <source>
        <dbReference type="EMBL" id="DAE18976.1"/>
    </source>
</evidence>
<reference evidence="1" key="1">
    <citation type="journal article" date="2021" name="Proc. Natl. Acad. Sci. U.S.A.">
        <title>A Catalog of Tens of Thousands of Viruses from Human Metagenomes Reveals Hidden Associations with Chronic Diseases.</title>
        <authorList>
            <person name="Tisza M.J."/>
            <person name="Buck C.B."/>
        </authorList>
    </citation>
    <scope>NUCLEOTIDE SEQUENCE</scope>
    <source>
        <strain evidence="1">CtiOl67</strain>
    </source>
</reference>
<name>A0A8S5QIS8_9CAUD</name>
<dbReference type="EMBL" id="BK015666">
    <property type="protein sequence ID" value="DAE18976.1"/>
    <property type="molecule type" value="Genomic_DNA"/>
</dbReference>